<accession>A0A7Y9GGC8</accession>
<name>A0A7Y9GGC8_9ACTN</name>
<dbReference type="CDD" id="cd00093">
    <property type="entry name" value="HTH_XRE"/>
    <property type="match status" value="1"/>
</dbReference>
<dbReference type="PANTHER" id="PTHR35010:SF2">
    <property type="entry name" value="BLL4672 PROTEIN"/>
    <property type="match status" value="1"/>
</dbReference>
<dbReference type="SUPFAM" id="SSF47413">
    <property type="entry name" value="lambda repressor-like DNA-binding domains"/>
    <property type="match status" value="1"/>
</dbReference>
<dbReference type="InterPro" id="IPR001387">
    <property type="entry name" value="Cro/C1-type_HTH"/>
</dbReference>
<dbReference type="AlphaFoldDB" id="A0A7Y9GGC8"/>
<protein>
    <submittedName>
        <fullName evidence="2">Transcriptional regulator with XRE-family HTH domain</fullName>
    </submittedName>
</protein>
<organism evidence="2 3">
    <name type="scientific">Actinomadura citrea</name>
    <dbReference type="NCBI Taxonomy" id="46158"/>
    <lineage>
        <taxon>Bacteria</taxon>
        <taxon>Bacillati</taxon>
        <taxon>Actinomycetota</taxon>
        <taxon>Actinomycetes</taxon>
        <taxon>Streptosporangiales</taxon>
        <taxon>Thermomonosporaceae</taxon>
        <taxon>Actinomadura</taxon>
    </lineage>
</organism>
<dbReference type="RefSeq" id="WP_229810158.1">
    <property type="nucleotide sequence ID" value="NZ_BMRD01000004.1"/>
</dbReference>
<dbReference type="InterPro" id="IPR041413">
    <property type="entry name" value="MLTR_LBD"/>
</dbReference>
<dbReference type="SMART" id="SM00530">
    <property type="entry name" value="HTH_XRE"/>
    <property type="match status" value="1"/>
</dbReference>
<dbReference type="EMBL" id="JACCBT010000001">
    <property type="protein sequence ID" value="NYE16005.1"/>
    <property type="molecule type" value="Genomic_DNA"/>
</dbReference>
<dbReference type="Proteomes" id="UP000591272">
    <property type="component" value="Unassembled WGS sequence"/>
</dbReference>
<dbReference type="PANTHER" id="PTHR35010">
    <property type="entry name" value="BLL4672 PROTEIN-RELATED"/>
    <property type="match status" value="1"/>
</dbReference>
<keyword evidence="3" id="KW-1185">Reference proteome</keyword>
<proteinExistence type="predicted"/>
<evidence type="ECO:0000313" key="3">
    <source>
        <dbReference type="Proteomes" id="UP000591272"/>
    </source>
</evidence>
<evidence type="ECO:0000313" key="2">
    <source>
        <dbReference type="EMBL" id="NYE16005.1"/>
    </source>
</evidence>
<evidence type="ECO:0000259" key="1">
    <source>
        <dbReference type="PROSITE" id="PS50943"/>
    </source>
</evidence>
<reference evidence="2 3" key="1">
    <citation type="submission" date="2020-07" db="EMBL/GenBank/DDBJ databases">
        <title>Sequencing the genomes of 1000 actinobacteria strains.</title>
        <authorList>
            <person name="Klenk H.-P."/>
        </authorList>
    </citation>
    <scope>NUCLEOTIDE SEQUENCE [LARGE SCALE GENOMIC DNA]</scope>
    <source>
        <strain evidence="2 3">DSM 43461</strain>
    </source>
</reference>
<dbReference type="Gene3D" id="1.10.260.40">
    <property type="entry name" value="lambda repressor-like DNA-binding domains"/>
    <property type="match status" value="1"/>
</dbReference>
<dbReference type="Pfam" id="PF13560">
    <property type="entry name" value="HTH_31"/>
    <property type="match status" value="1"/>
</dbReference>
<dbReference type="GO" id="GO:0003677">
    <property type="term" value="F:DNA binding"/>
    <property type="evidence" value="ECO:0007669"/>
    <property type="project" value="InterPro"/>
</dbReference>
<feature type="domain" description="HTH cro/C1-type" evidence="1">
    <location>
        <begin position="40"/>
        <end position="87"/>
    </location>
</feature>
<sequence length="310" mass="34225">MLDGMEQRSELGEFLRSRRARLRPEDVGLPDYGGRRRVPGLRREELAQLAGVSAGYYTRLEQGQSTNASQAVLDAVARVLRLDETEHAYMRSLARQKAEPRRRPRPERLRPAVRLMVGAFGDTPALIMGRRYDVLAWNRAAHALLAGHVPFEAPEQPRGRPNIARLVFLDPHTRELYADWRTKARDTVADVRMTAARYPHDPELNGLIGELTVHSPEFTSLWAAHPVQDCAVRYTREFRHPLVGAMMLNNEIMELSNDEGQRMAVFTADPGTPSAAALSLLAGLAGEAAGILEGGAARAATPPGASERNG</sequence>
<dbReference type="PROSITE" id="PS50943">
    <property type="entry name" value="HTH_CROC1"/>
    <property type="match status" value="1"/>
</dbReference>
<dbReference type="Pfam" id="PF17765">
    <property type="entry name" value="MLTR_LBD"/>
    <property type="match status" value="1"/>
</dbReference>
<dbReference type="Gene3D" id="3.30.450.180">
    <property type="match status" value="1"/>
</dbReference>
<comment type="caution">
    <text evidence="2">The sequence shown here is derived from an EMBL/GenBank/DDBJ whole genome shotgun (WGS) entry which is preliminary data.</text>
</comment>
<gene>
    <name evidence="2" type="ORF">BJ999_006301</name>
</gene>
<dbReference type="InterPro" id="IPR010982">
    <property type="entry name" value="Lambda_DNA-bd_dom_sf"/>
</dbReference>